<keyword evidence="2" id="KW-0472">Membrane</keyword>
<gene>
    <name evidence="3" type="ORF">SAMN05421504_1021166</name>
</gene>
<evidence type="ECO:0000313" key="3">
    <source>
        <dbReference type="EMBL" id="SDX36477.1"/>
    </source>
</evidence>
<feature type="compositionally biased region" description="Basic and acidic residues" evidence="1">
    <location>
        <begin position="19"/>
        <end position="31"/>
    </location>
</feature>
<evidence type="ECO:0008006" key="5">
    <source>
        <dbReference type="Google" id="ProtNLM"/>
    </source>
</evidence>
<name>A0A1H3B3G1_9PSEU</name>
<dbReference type="EMBL" id="FNON01000002">
    <property type="protein sequence ID" value="SDX36477.1"/>
    <property type="molecule type" value="Genomic_DNA"/>
</dbReference>
<organism evidence="3 4">
    <name type="scientific">Amycolatopsis xylanica</name>
    <dbReference type="NCBI Taxonomy" id="589385"/>
    <lineage>
        <taxon>Bacteria</taxon>
        <taxon>Bacillati</taxon>
        <taxon>Actinomycetota</taxon>
        <taxon>Actinomycetes</taxon>
        <taxon>Pseudonocardiales</taxon>
        <taxon>Pseudonocardiaceae</taxon>
        <taxon>Amycolatopsis</taxon>
    </lineage>
</organism>
<feature type="region of interest" description="Disordered" evidence="1">
    <location>
        <begin position="182"/>
        <end position="224"/>
    </location>
</feature>
<dbReference type="OrthoDB" id="3610689at2"/>
<evidence type="ECO:0000313" key="4">
    <source>
        <dbReference type="Proteomes" id="UP000199515"/>
    </source>
</evidence>
<keyword evidence="2" id="KW-1133">Transmembrane helix</keyword>
<dbReference type="AlphaFoldDB" id="A0A1H3B3G1"/>
<feature type="transmembrane region" description="Helical" evidence="2">
    <location>
        <begin position="153"/>
        <end position="175"/>
    </location>
</feature>
<feature type="region of interest" description="Disordered" evidence="1">
    <location>
        <begin position="16"/>
        <end position="107"/>
    </location>
</feature>
<proteinExistence type="predicted"/>
<feature type="compositionally biased region" description="Low complexity" evidence="1">
    <location>
        <begin position="195"/>
        <end position="205"/>
    </location>
</feature>
<reference evidence="3 4" key="1">
    <citation type="submission" date="2016-10" db="EMBL/GenBank/DDBJ databases">
        <authorList>
            <person name="de Groot N.N."/>
        </authorList>
    </citation>
    <scope>NUCLEOTIDE SEQUENCE [LARGE SCALE GENOMIC DNA]</scope>
    <source>
        <strain evidence="3 4">CPCC 202699</strain>
    </source>
</reference>
<keyword evidence="2" id="KW-0812">Transmembrane</keyword>
<dbReference type="Proteomes" id="UP000199515">
    <property type="component" value="Unassembled WGS sequence"/>
</dbReference>
<dbReference type="STRING" id="589385.SAMN05421504_1021166"/>
<sequence>MSWQEELRRLDAELAAGKLSHDQHRKLRDELLAGASGGGSPSPVASPLRRPAGERQQQGWQSANPGHAAPRAEPPKPLHEALTNGRRTTAPSPADQRPTETIAYPNPFDQPTIVHAAVQPIPPIAAPRHAAPPPPPIEDGFRPAPLKNRRKPVWAFLAVGVLLVLALIVGGVWWFDSGKTEDTAAPPVPSPVPAVPTSSAPSNSVKEPTLEDKLPVLPGTPDKDNSIMSVAKGAELGHYSKEAAEFFGTKGVTEVVFRGSADGSNGYLILVIPAKNPADAAAILKYLRDNSLGSGLKEQKVGALSALTGKNANGQMSGTGYVSGDLAVTAWVSQALDGNPAALNQRLAKTVAEIQKTLPGK</sequence>
<protein>
    <recommendedName>
        <fullName evidence="5">Flagellar basal body-associated protein FliL</fullName>
    </recommendedName>
</protein>
<dbReference type="RefSeq" id="WP_091288957.1">
    <property type="nucleotide sequence ID" value="NZ_FNON01000002.1"/>
</dbReference>
<keyword evidence="4" id="KW-1185">Reference proteome</keyword>
<accession>A0A1H3B3G1</accession>
<feature type="compositionally biased region" description="Polar residues" evidence="1">
    <location>
        <begin position="55"/>
        <end position="64"/>
    </location>
</feature>
<evidence type="ECO:0000256" key="2">
    <source>
        <dbReference type="SAM" id="Phobius"/>
    </source>
</evidence>
<evidence type="ECO:0000256" key="1">
    <source>
        <dbReference type="SAM" id="MobiDB-lite"/>
    </source>
</evidence>